<dbReference type="InterPro" id="IPR019554">
    <property type="entry name" value="Soluble_ligand-bd"/>
</dbReference>
<evidence type="ECO:0000259" key="3">
    <source>
        <dbReference type="Pfam" id="PF10531"/>
    </source>
</evidence>
<evidence type="ECO:0000313" key="4">
    <source>
        <dbReference type="EMBL" id="BDS07616.1"/>
    </source>
</evidence>
<dbReference type="KEGG" id="osu:NT6N_26560"/>
<keyword evidence="1" id="KW-0732">Signal</keyword>
<proteinExistence type="predicted"/>
<dbReference type="Gene3D" id="3.10.560.10">
    <property type="entry name" value="Outer membrane lipoprotein wza domain like"/>
    <property type="match status" value="2"/>
</dbReference>
<dbReference type="InterPro" id="IPR003715">
    <property type="entry name" value="Poly_export_N"/>
</dbReference>
<dbReference type="PANTHER" id="PTHR33619:SF3">
    <property type="entry name" value="POLYSACCHARIDE EXPORT PROTEIN GFCE-RELATED"/>
    <property type="match status" value="1"/>
</dbReference>
<gene>
    <name evidence="4" type="ORF">NT6N_26560</name>
</gene>
<dbReference type="Gene3D" id="3.30.1950.10">
    <property type="entry name" value="wza like domain"/>
    <property type="match status" value="1"/>
</dbReference>
<dbReference type="GO" id="GO:0015159">
    <property type="term" value="F:polysaccharide transmembrane transporter activity"/>
    <property type="evidence" value="ECO:0007669"/>
    <property type="project" value="InterPro"/>
</dbReference>
<dbReference type="PANTHER" id="PTHR33619">
    <property type="entry name" value="POLYSACCHARIDE EXPORT PROTEIN GFCE-RELATED"/>
    <property type="match status" value="1"/>
</dbReference>
<evidence type="ECO:0000256" key="1">
    <source>
        <dbReference type="ARBA" id="ARBA00022729"/>
    </source>
</evidence>
<sequence length="260" mass="27893">MLLMTLVTNAAEYRLQQTDVIRMTIYQEDDMTTEALIGKSGSVSFPLIGPVEVKGLTVDEVAKTVKDLYEKDYFVDPMVSVVVVTYAKKWVSISGAVENPGNVAYPEEGALNLASAVAMAGGIAADGNSRSITVARKKGGVARYSLSESGKITLLPGDTVIVPRLPLPQAVVEKTATISGEVRNPGNIKLPKSGKVDILTAIAQAGGFSKIANQKECIVQRKTTSGHRAMTVNLKDVRNGRSTMVFVYEGDIVIIKESRF</sequence>
<feature type="domain" description="Soluble ligand binding" evidence="3">
    <location>
        <begin position="176"/>
        <end position="228"/>
    </location>
</feature>
<evidence type="ECO:0008006" key="5">
    <source>
        <dbReference type="Google" id="ProtNLM"/>
    </source>
</evidence>
<feature type="domain" description="Soluble ligand binding" evidence="3">
    <location>
        <begin position="91"/>
        <end position="140"/>
    </location>
</feature>
<evidence type="ECO:0000259" key="2">
    <source>
        <dbReference type="Pfam" id="PF02563"/>
    </source>
</evidence>
<dbReference type="Pfam" id="PF10531">
    <property type="entry name" value="SLBB"/>
    <property type="match status" value="2"/>
</dbReference>
<protein>
    <recommendedName>
        <fullName evidence="5">Soluble ligand binding domain-containing protein</fullName>
    </recommendedName>
</protein>
<dbReference type="AlphaFoldDB" id="A0AAT9FNL9"/>
<reference evidence="4" key="1">
    <citation type="submission" date="2024-07" db="EMBL/GenBank/DDBJ databases">
        <title>Complete genome sequence of Verrucomicrobiaceae bacterium NT6N.</title>
        <authorList>
            <person name="Huang C."/>
            <person name="Takami H."/>
            <person name="Hamasaki K."/>
        </authorList>
    </citation>
    <scope>NUCLEOTIDE SEQUENCE</scope>
    <source>
        <strain evidence="4">NT6N</strain>
    </source>
</reference>
<feature type="domain" description="Polysaccharide export protein N-terminal" evidence="2">
    <location>
        <begin position="9"/>
        <end position="83"/>
    </location>
</feature>
<name>A0AAT9FNL9_9BACT</name>
<organism evidence="4">
    <name type="scientific">Oceaniferula spumae</name>
    <dbReference type="NCBI Taxonomy" id="2979115"/>
    <lineage>
        <taxon>Bacteria</taxon>
        <taxon>Pseudomonadati</taxon>
        <taxon>Verrucomicrobiota</taxon>
        <taxon>Verrucomicrobiia</taxon>
        <taxon>Verrucomicrobiales</taxon>
        <taxon>Verrucomicrobiaceae</taxon>
        <taxon>Oceaniferula</taxon>
    </lineage>
</organism>
<dbReference type="Pfam" id="PF02563">
    <property type="entry name" value="Poly_export"/>
    <property type="match status" value="1"/>
</dbReference>
<accession>A0AAT9FNL9</accession>
<dbReference type="InterPro" id="IPR049712">
    <property type="entry name" value="Poly_export"/>
</dbReference>
<dbReference type="EMBL" id="AP026866">
    <property type="protein sequence ID" value="BDS07616.1"/>
    <property type="molecule type" value="Genomic_DNA"/>
</dbReference>